<organism evidence="1 2">
    <name type="scientific">Microcella alkalica</name>
    <dbReference type="NCBI Taxonomy" id="355930"/>
    <lineage>
        <taxon>Bacteria</taxon>
        <taxon>Bacillati</taxon>
        <taxon>Actinomycetota</taxon>
        <taxon>Actinomycetes</taxon>
        <taxon>Micrococcales</taxon>
        <taxon>Microbacteriaceae</taxon>
        <taxon>Microcella</taxon>
    </lineage>
</organism>
<keyword evidence="2" id="KW-1185">Reference proteome</keyword>
<evidence type="ECO:0000313" key="2">
    <source>
        <dbReference type="Proteomes" id="UP000585905"/>
    </source>
</evidence>
<sequence length="111" mass="12394">MDVGFANSRLARMCNSASLRARKLGQERADKVLMRLDQLVASDNLAEFHKLPQARCHQLTGDRDEQFSADLDGPYRLIFEAATTPMPRLADGGIDLTLVTRVRVLEIADTH</sequence>
<dbReference type="Proteomes" id="UP000585905">
    <property type="component" value="Unassembled WGS sequence"/>
</dbReference>
<gene>
    <name evidence="1" type="ORF">FHX53_002015</name>
</gene>
<name>A0A839E7D4_9MICO</name>
<dbReference type="EMBL" id="JACGWX010000005">
    <property type="protein sequence ID" value="MBA8848411.1"/>
    <property type="molecule type" value="Genomic_DNA"/>
</dbReference>
<accession>A0A839E7D4</accession>
<dbReference type="InterPro" id="IPR035093">
    <property type="entry name" value="RelE/ParE_toxin_dom_sf"/>
</dbReference>
<dbReference type="RefSeq" id="WP_182491207.1">
    <property type="nucleotide sequence ID" value="NZ_BAAAOV010000018.1"/>
</dbReference>
<evidence type="ECO:0000313" key="1">
    <source>
        <dbReference type="EMBL" id="MBA8848411.1"/>
    </source>
</evidence>
<dbReference type="SUPFAM" id="SSF143011">
    <property type="entry name" value="RelE-like"/>
    <property type="match status" value="1"/>
</dbReference>
<proteinExistence type="predicted"/>
<reference evidence="1 2" key="1">
    <citation type="submission" date="2020-07" db="EMBL/GenBank/DDBJ databases">
        <title>Sequencing the genomes of 1000 actinobacteria strains.</title>
        <authorList>
            <person name="Klenk H.-P."/>
        </authorList>
    </citation>
    <scope>NUCLEOTIDE SEQUENCE [LARGE SCALE GENOMIC DNA]</scope>
    <source>
        <strain evidence="1 2">DSM 19663</strain>
    </source>
</reference>
<dbReference type="Gene3D" id="3.30.2310.20">
    <property type="entry name" value="RelE-like"/>
    <property type="match status" value="1"/>
</dbReference>
<protein>
    <submittedName>
        <fullName evidence="1">Proteic killer suppression protein</fullName>
    </submittedName>
</protein>
<comment type="caution">
    <text evidence="1">The sequence shown here is derived from an EMBL/GenBank/DDBJ whole genome shotgun (WGS) entry which is preliminary data.</text>
</comment>
<dbReference type="AlphaFoldDB" id="A0A839E7D4"/>